<evidence type="ECO:0000313" key="1">
    <source>
        <dbReference type="EMBL" id="ACS89255.1"/>
    </source>
</evidence>
<keyword evidence="2" id="KW-1185">Reference proteome</keyword>
<dbReference type="AlphaFoldDB" id="C6A0W0"/>
<gene>
    <name evidence="1" type="ordered locus">TSIB_0187</name>
</gene>
<dbReference type="EMBL" id="CP001463">
    <property type="protein sequence ID" value="ACS89255.1"/>
    <property type="molecule type" value="Genomic_DNA"/>
</dbReference>
<dbReference type="OrthoDB" id="240616at2157"/>
<accession>C6A0W0</accession>
<name>C6A0W0_THESM</name>
<proteinExistence type="predicted"/>
<reference evidence="1 2" key="1">
    <citation type="journal article" date="2009" name="Appl. Environ. Microbiol.">
        <title>Metabolic versatility and indigenous origin of the archaeon Thermococcus sibiricus, isolated from a siberian oil reservoir, as revealed by genome analysis.</title>
        <authorList>
            <person name="Mardanov A.V."/>
            <person name="Ravin N.V."/>
            <person name="Svetlitchnyi V.A."/>
            <person name="Beletsky A.V."/>
            <person name="Miroshnichenko M.L."/>
            <person name="Bonch-Osmolovskaya E.A."/>
            <person name="Skryabin K.G."/>
        </authorList>
    </citation>
    <scope>NUCLEOTIDE SEQUENCE [LARGE SCALE GENOMIC DNA]</scope>
    <source>
        <strain evidence="2">DSM 12597 / MM 739</strain>
    </source>
</reference>
<protein>
    <recommendedName>
        <fullName evidence="3">DUF523 domain-containing protein</fullName>
    </recommendedName>
</protein>
<organism evidence="1 2">
    <name type="scientific">Thermococcus sibiricus (strain DSM 12597 / MM 739)</name>
    <dbReference type="NCBI Taxonomy" id="604354"/>
    <lineage>
        <taxon>Archaea</taxon>
        <taxon>Methanobacteriati</taxon>
        <taxon>Methanobacteriota</taxon>
        <taxon>Thermococci</taxon>
        <taxon>Thermococcales</taxon>
        <taxon>Thermococcaceae</taxon>
        <taxon>Thermococcus</taxon>
    </lineage>
</organism>
<evidence type="ECO:0000313" key="2">
    <source>
        <dbReference type="Proteomes" id="UP000009079"/>
    </source>
</evidence>
<evidence type="ECO:0008006" key="3">
    <source>
        <dbReference type="Google" id="ProtNLM"/>
    </source>
</evidence>
<dbReference type="eggNOG" id="arCOG02433">
    <property type="taxonomic scope" value="Archaea"/>
</dbReference>
<dbReference type="KEGG" id="tsi:TSIB_0187"/>
<dbReference type="RefSeq" id="WP_012766216.1">
    <property type="nucleotide sequence ID" value="NC_012883.1"/>
</dbReference>
<dbReference type="GeneID" id="8095159"/>
<dbReference type="STRING" id="604354.TSIB_0187"/>
<dbReference type="Proteomes" id="UP000009079">
    <property type="component" value="Chromosome"/>
</dbReference>
<dbReference type="HOGENOM" id="CLU_1418755_0_0_2"/>
<sequence>MKIVVLAPCLLSPFYVYRGPKDKEYTTSRELLNLLAKHVREIRVLTYPCPEYKLIGWPRPPMSREALEKLGISETARKILDFIERVLTEEKPEKVIFVGVKGSPTCGIFYTTSSDPEKFPYRIIEEFSCLNKKERIELSKELMEEQNFKVIPGEGVLFQILKRRFPEAIYLEFDKDNIEKSLKQLEKHFKH</sequence>